<dbReference type="EMBL" id="HBJA01142649">
    <property type="protein sequence ID" value="CAE0837824.1"/>
    <property type="molecule type" value="Transcribed_RNA"/>
</dbReference>
<accession>A0A7S4GI73</accession>
<gene>
    <name evidence="2" type="ORF">EGYM00163_LOCUS49196</name>
</gene>
<keyword evidence="1" id="KW-1133">Transmembrane helix</keyword>
<reference evidence="2" key="1">
    <citation type="submission" date="2021-01" db="EMBL/GenBank/DDBJ databases">
        <authorList>
            <person name="Corre E."/>
            <person name="Pelletier E."/>
            <person name="Niang G."/>
            <person name="Scheremetjew M."/>
            <person name="Finn R."/>
            <person name="Kale V."/>
            <person name="Holt S."/>
            <person name="Cochrane G."/>
            <person name="Meng A."/>
            <person name="Brown T."/>
            <person name="Cohen L."/>
        </authorList>
    </citation>
    <scope>NUCLEOTIDE SEQUENCE</scope>
    <source>
        <strain evidence="2">CCMP1594</strain>
    </source>
</reference>
<protein>
    <submittedName>
        <fullName evidence="2">Uncharacterized protein</fullName>
    </submittedName>
</protein>
<keyword evidence="1" id="KW-0812">Transmembrane</keyword>
<keyword evidence="1" id="KW-0472">Membrane</keyword>
<evidence type="ECO:0000313" key="2">
    <source>
        <dbReference type="EMBL" id="CAE0837824.1"/>
    </source>
</evidence>
<organism evidence="2">
    <name type="scientific">Eutreptiella gymnastica</name>
    <dbReference type="NCBI Taxonomy" id="73025"/>
    <lineage>
        <taxon>Eukaryota</taxon>
        <taxon>Discoba</taxon>
        <taxon>Euglenozoa</taxon>
        <taxon>Euglenida</taxon>
        <taxon>Spirocuta</taxon>
        <taxon>Euglenophyceae</taxon>
        <taxon>Eutreptiales</taxon>
        <taxon>Eutreptiaceae</taxon>
        <taxon>Eutreptiella</taxon>
    </lineage>
</organism>
<sequence>MSQTEVMVRSLPLLQNPVLPAKCRTKLTTSVNIVYHAFLYQDHFLVIMKTHMMWLNDTGLLQYGAQLHTQLVTDNLTSTAQAAAIIAAYFPSAAITVTRSNNYEYAGINQVWQLGQKSLEGVVLYFHAKGVTHGPRAPQRLFDVVVRDWQRVLGIFQCFGHIDVVGHSIGSGGWAWFNFWWARLSYIRTVSRPVRVPPGGRRHYYEDWLGRSDVCKRFTPLRWTAGAVLAGRVTVPCIWQPKCKPLRCARLLRTFALTFNESGLASDPPRAVAQLDEPIWFERPQATAAEAREFLSNHSMQQRMEELAHALANATYPVGISGAELVKVNGNSLQIRLSLFGKQKRPAGQVAAVSVVVFLYLLLRFGVYVRRLE</sequence>
<evidence type="ECO:0000256" key="1">
    <source>
        <dbReference type="SAM" id="Phobius"/>
    </source>
</evidence>
<dbReference type="AlphaFoldDB" id="A0A7S4GI73"/>
<feature type="transmembrane region" description="Helical" evidence="1">
    <location>
        <begin position="350"/>
        <end position="369"/>
    </location>
</feature>
<proteinExistence type="predicted"/>
<name>A0A7S4GI73_9EUGL</name>